<dbReference type="PANTHER" id="PTHR23521">
    <property type="entry name" value="TRANSPORTER MFS SUPERFAMILY"/>
    <property type="match status" value="1"/>
</dbReference>
<evidence type="ECO:0000259" key="6">
    <source>
        <dbReference type="PROSITE" id="PS50850"/>
    </source>
</evidence>
<feature type="transmembrane region" description="Helical" evidence="5">
    <location>
        <begin position="228"/>
        <end position="252"/>
    </location>
</feature>
<feature type="transmembrane region" description="Helical" evidence="5">
    <location>
        <begin position="37"/>
        <end position="58"/>
    </location>
</feature>
<feature type="transmembrane region" description="Helical" evidence="5">
    <location>
        <begin position="264"/>
        <end position="283"/>
    </location>
</feature>
<dbReference type="SUPFAM" id="SSF103473">
    <property type="entry name" value="MFS general substrate transporter"/>
    <property type="match status" value="1"/>
</dbReference>
<feature type="transmembrane region" description="Helical" evidence="5">
    <location>
        <begin position="7"/>
        <end position="31"/>
    </location>
</feature>
<feature type="transmembrane region" description="Helical" evidence="5">
    <location>
        <begin position="289"/>
        <end position="311"/>
    </location>
</feature>
<dbReference type="Gene3D" id="1.20.1250.20">
    <property type="entry name" value="MFS general substrate transporter like domains"/>
    <property type="match status" value="2"/>
</dbReference>
<feature type="region of interest" description="Disordered" evidence="4">
    <location>
        <begin position="411"/>
        <end position="435"/>
    </location>
</feature>
<evidence type="ECO:0000256" key="4">
    <source>
        <dbReference type="SAM" id="MobiDB-lite"/>
    </source>
</evidence>
<name>A0A1I6AJI0_9RHOB</name>
<reference evidence="8" key="1">
    <citation type="submission" date="2016-10" db="EMBL/GenBank/DDBJ databases">
        <authorList>
            <person name="Varghese N."/>
            <person name="Submissions S."/>
        </authorList>
    </citation>
    <scope>NUCLEOTIDE SEQUENCE [LARGE SCALE GENOMIC DNA]</scope>
    <source>
        <strain evidence="8">JCM 10271</strain>
    </source>
</reference>
<evidence type="ECO:0000313" key="8">
    <source>
        <dbReference type="Proteomes" id="UP000243106"/>
    </source>
</evidence>
<accession>A0A1I6AJI0</accession>
<dbReference type="PANTHER" id="PTHR23521:SF3">
    <property type="entry name" value="MFS TRANSPORTER"/>
    <property type="match status" value="1"/>
</dbReference>
<dbReference type="PROSITE" id="PS50850">
    <property type="entry name" value="MFS"/>
    <property type="match status" value="1"/>
</dbReference>
<evidence type="ECO:0000313" key="7">
    <source>
        <dbReference type="EMBL" id="SFQ68854.1"/>
    </source>
</evidence>
<dbReference type="Pfam" id="PF07690">
    <property type="entry name" value="MFS_1"/>
    <property type="match status" value="1"/>
</dbReference>
<evidence type="ECO:0000256" key="3">
    <source>
        <dbReference type="ARBA" id="ARBA00023136"/>
    </source>
</evidence>
<gene>
    <name evidence="7" type="ORF">SAMN05421853_12210</name>
</gene>
<feature type="transmembrane region" description="Helical" evidence="5">
    <location>
        <begin position="156"/>
        <end position="176"/>
    </location>
</feature>
<keyword evidence="3 5" id="KW-0472">Membrane</keyword>
<dbReference type="InterPro" id="IPR036259">
    <property type="entry name" value="MFS_trans_sf"/>
</dbReference>
<dbReference type="GO" id="GO:0022857">
    <property type="term" value="F:transmembrane transporter activity"/>
    <property type="evidence" value="ECO:0007669"/>
    <property type="project" value="InterPro"/>
</dbReference>
<evidence type="ECO:0000256" key="2">
    <source>
        <dbReference type="ARBA" id="ARBA00022989"/>
    </source>
</evidence>
<keyword evidence="2 5" id="KW-1133">Transmembrane helix</keyword>
<keyword evidence="8" id="KW-1185">Reference proteome</keyword>
<dbReference type="InterPro" id="IPR020846">
    <property type="entry name" value="MFS_dom"/>
</dbReference>
<feature type="domain" description="Major facilitator superfamily (MFS) profile" evidence="6">
    <location>
        <begin position="192"/>
        <end position="435"/>
    </location>
</feature>
<dbReference type="EMBL" id="FOXV01000022">
    <property type="protein sequence ID" value="SFQ68854.1"/>
    <property type="molecule type" value="Genomic_DNA"/>
</dbReference>
<feature type="transmembrane region" description="Helical" evidence="5">
    <location>
        <begin position="353"/>
        <end position="372"/>
    </location>
</feature>
<feature type="transmembrane region" description="Helical" evidence="5">
    <location>
        <begin position="131"/>
        <end position="150"/>
    </location>
</feature>
<dbReference type="GO" id="GO:0005886">
    <property type="term" value="C:plasma membrane"/>
    <property type="evidence" value="ECO:0007669"/>
    <property type="project" value="TreeGrafter"/>
</dbReference>
<dbReference type="InterPro" id="IPR011701">
    <property type="entry name" value="MFS"/>
</dbReference>
<dbReference type="Proteomes" id="UP000243106">
    <property type="component" value="Unassembled WGS sequence"/>
</dbReference>
<feature type="transmembrane region" description="Helical" evidence="5">
    <location>
        <begin position="323"/>
        <end position="347"/>
    </location>
</feature>
<dbReference type="AlphaFoldDB" id="A0A1I6AJI0"/>
<feature type="compositionally biased region" description="Acidic residues" evidence="4">
    <location>
        <begin position="411"/>
        <end position="425"/>
    </location>
</feature>
<feature type="transmembrane region" description="Helical" evidence="5">
    <location>
        <begin position="97"/>
        <end position="119"/>
    </location>
</feature>
<evidence type="ECO:0000256" key="5">
    <source>
        <dbReference type="SAM" id="Phobius"/>
    </source>
</evidence>
<sequence length="435" mass="45454">MLKVVTGVWALLLGIVLIMLGNGMHFTLIGLRGGIEGFSSTELAVVTSGYFAGFLLGARQSPVMIRRVGHVRVFAALGSFMSAGLIAFPLLTEPWSWTLLRIMIGFCMSGIYVTAESWLNDASTNETRGQVLAAYMIAQTLGIIGAQGLLNLGDAASSALFIGASILVSVSFAPILLSATPVPAAAVTRPMPLWELFRGSPLGTVGIFLLGGVYATQSGMGAVFGTEIGMSAAQISLFVAALFAGALLFQYPIGWLSDRMDRRLLIFGASVLGAVSCGLAWAFGSQLWALMGFAFLAGGVTTPLYALFLAYTNDALPNEDMPAASGGLVLTFGIGAILGPIITGWAMERSSPFAFWLSLGATFALIALYAVFRMTQRPAPSASETDSYLGVVPTASPVAVEAAGAWSLENAEAEAEAAAEAEQDSPTDMASDRIK</sequence>
<proteinExistence type="predicted"/>
<organism evidence="7 8">
    <name type="scientific">Roseivivax halotolerans</name>
    <dbReference type="NCBI Taxonomy" id="93684"/>
    <lineage>
        <taxon>Bacteria</taxon>
        <taxon>Pseudomonadati</taxon>
        <taxon>Pseudomonadota</taxon>
        <taxon>Alphaproteobacteria</taxon>
        <taxon>Rhodobacterales</taxon>
        <taxon>Roseobacteraceae</taxon>
        <taxon>Roseivivax</taxon>
    </lineage>
</organism>
<dbReference type="RefSeq" id="WP_093015839.1">
    <property type="nucleotide sequence ID" value="NZ_FOXV01000022.1"/>
</dbReference>
<feature type="transmembrane region" description="Helical" evidence="5">
    <location>
        <begin position="196"/>
        <end position="216"/>
    </location>
</feature>
<evidence type="ECO:0000256" key="1">
    <source>
        <dbReference type="ARBA" id="ARBA00022692"/>
    </source>
</evidence>
<feature type="transmembrane region" description="Helical" evidence="5">
    <location>
        <begin position="70"/>
        <end position="91"/>
    </location>
</feature>
<dbReference type="InterPro" id="IPR047200">
    <property type="entry name" value="MFS_YcaD-like"/>
</dbReference>
<keyword evidence="1 5" id="KW-0812">Transmembrane</keyword>
<protein>
    <submittedName>
        <fullName evidence="7">Predicted arabinose efflux permease, MFS family</fullName>
    </submittedName>
</protein>
<dbReference type="CDD" id="cd17477">
    <property type="entry name" value="MFS_YcaD_like"/>
    <property type="match status" value="1"/>
</dbReference>